<sequence>MSASERPVPYSLSRYAVQALGRQGLEECPKALNPFPRTSASEGPEHRNVGCKSAARRFAPVAAKGLASLFPSGPETVHVTIRSSTIERTDGSGISLLSFVTPSLVRRQISLVAADRASRLHPHHLPHFHLPISPAHAAAGVMIPEEHTPLLDSKNAVYDGPPAAPFAAALMTPVQGRHGEKPSQLPQAIAHRGYKAAFPENTMAAFRSAVEIGAHAIETDLHLSSDGVVVLSHDATLKRCFGIDKKVADCDWTYLRTLNTLREPRQPLPRLLDLLEYLAQPGQEHMWILLDVKKDDDASELLSCIATTIAAVPASRPWTERIMIGCWDANYVRLSLKLLPGFPLTFIGFNLAYASALFPVEHLNFNLYQLSVVGPCGGRFLRKAKENGREVFVWTVNKESWMEWSIRKELDGVITDDPKLFLEVCDRWKGSRGDAKTIAKRGRKREPVFLKPRQVAEILFFYFLLAIYMTPILLKQGSSKQQRSRQTDGVGTPSAFPTKPIQIFVNHYNSKADLGRQKAPSERQNKGHDIVYDPNKPFVRSTIV</sequence>
<dbReference type="InterPro" id="IPR017946">
    <property type="entry name" value="PLC-like_Pdiesterase_TIM-brl"/>
</dbReference>
<dbReference type="EMBL" id="JARVKF010000414">
    <property type="protein sequence ID" value="KAK9415675.1"/>
    <property type="molecule type" value="Genomic_DNA"/>
</dbReference>
<proteinExistence type="predicted"/>
<comment type="caution">
    <text evidence="4">The sequence shown here is derived from an EMBL/GenBank/DDBJ whole genome shotgun (WGS) entry which is preliminary data.</text>
</comment>
<evidence type="ECO:0000313" key="5">
    <source>
        <dbReference type="Proteomes" id="UP001408356"/>
    </source>
</evidence>
<keyword evidence="2" id="KW-0472">Membrane</keyword>
<reference evidence="4 5" key="1">
    <citation type="journal article" date="2024" name="J. Plant Pathol.">
        <title>Sequence and assembly of the genome of Seiridium unicorne, isolate CBS 538.82, causal agent of cypress canker disease.</title>
        <authorList>
            <person name="Scali E."/>
            <person name="Rocca G.D."/>
            <person name="Danti R."/>
            <person name="Garbelotto M."/>
            <person name="Barberini S."/>
            <person name="Baroncelli R."/>
            <person name="Emiliani G."/>
        </authorList>
    </citation>
    <scope>NUCLEOTIDE SEQUENCE [LARGE SCALE GENOMIC DNA]</scope>
    <source>
        <strain evidence="4 5">BM-138-508</strain>
    </source>
</reference>
<organism evidence="4 5">
    <name type="scientific">Seiridium unicorne</name>
    <dbReference type="NCBI Taxonomy" id="138068"/>
    <lineage>
        <taxon>Eukaryota</taxon>
        <taxon>Fungi</taxon>
        <taxon>Dikarya</taxon>
        <taxon>Ascomycota</taxon>
        <taxon>Pezizomycotina</taxon>
        <taxon>Sordariomycetes</taxon>
        <taxon>Xylariomycetidae</taxon>
        <taxon>Amphisphaeriales</taxon>
        <taxon>Sporocadaceae</taxon>
        <taxon>Seiridium</taxon>
    </lineage>
</organism>
<dbReference type="InterPro" id="IPR030395">
    <property type="entry name" value="GP_PDE_dom"/>
</dbReference>
<keyword evidence="5" id="KW-1185">Reference proteome</keyword>
<evidence type="ECO:0000256" key="1">
    <source>
        <dbReference type="SAM" id="MobiDB-lite"/>
    </source>
</evidence>
<dbReference type="PANTHER" id="PTHR43805:SF1">
    <property type="entry name" value="GP-PDE DOMAIN-CONTAINING PROTEIN"/>
    <property type="match status" value="1"/>
</dbReference>
<feature type="region of interest" description="Disordered" evidence="1">
    <location>
        <begin position="478"/>
        <end position="497"/>
    </location>
</feature>
<keyword evidence="2" id="KW-0812">Transmembrane</keyword>
<evidence type="ECO:0000313" key="4">
    <source>
        <dbReference type="EMBL" id="KAK9415675.1"/>
    </source>
</evidence>
<dbReference type="Proteomes" id="UP001408356">
    <property type="component" value="Unassembled WGS sequence"/>
</dbReference>
<dbReference type="SUPFAM" id="SSF51695">
    <property type="entry name" value="PLC-like phosphodiesterases"/>
    <property type="match status" value="1"/>
</dbReference>
<protein>
    <submittedName>
        <fullName evidence="4">PLC-like phosphodiesterase</fullName>
    </submittedName>
</protein>
<evidence type="ECO:0000259" key="3">
    <source>
        <dbReference type="PROSITE" id="PS51704"/>
    </source>
</evidence>
<dbReference type="PROSITE" id="PS51704">
    <property type="entry name" value="GP_PDE"/>
    <property type="match status" value="1"/>
</dbReference>
<accession>A0ABR2UM17</accession>
<feature type="domain" description="GP-PDE" evidence="3">
    <location>
        <begin position="186"/>
        <end position="425"/>
    </location>
</feature>
<dbReference type="CDD" id="cd08570">
    <property type="entry name" value="GDPD_YPL206cp_fungi"/>
    <property type="match status" value="1"/>
</dbReference>
<evidence type="ECO:0000256" key="2">
    <source>
        <dbReference type="SAM" id="Phobius"/>
    </source>
</evidence>
<name>A0ABR2UM17_9PEZI</name>
<feature type="transmembrane region" description="Helical" evidence="2">
    <location>
        <begin position="455"/>
        <end position="474"/>
    </location>
</feature>
<keyword evidence="2" id="KW-1133">Transmembrane helix</keyword>
<dbReference type="Pfam" id="PF03009">
    <property type="entry name" value="GDPD"/>
    <property type="match status" value="1"/>
</dbReference>
<dbReference type="PANTHER" id="PTHR43805">
    <property type="entry name" value="GLYCEROPHOSPHORYL DIESTER PHOSPHODIESTERASE"/>
    <property type="match status" value="1"/>
</dbReference>
<dbReference type="Gene3D" id="3.20.20.190">
    <property type="entry name" value="Phosphatidylinositol (PI) phosphodiesterase"/>
    <property type="match status" value="1"/>
</dbReference>
<gene>
    <name evidence="4" type="ORF">SUNI508_10334</name>
</gene>